<keyword evidence="2" id="KW-0472">Membrane</keyword>
<reference evidence="4" key="1">
    <citation type="submission" date="2021-11" db="EMBL/GenBank/DDBJ databases">
        <authorList>
            <consortium name="Genoscope - CEA"/>
            <person name="William W."/>
        </authorList>
    </citation>
    <scope>NUCLEOTIDE SEQUENCE</scope>
</reference>
<comment type="caution">
    <text evidence="4">The sequence shown here is derived from an EMBL/GenBank/DDBJ whole genome shotgun (WGS) entry which is preliminary data.</text>
</comment>
<dbReference type="Pfam" id="PF09335">
    <property type="entry name" value="VTT_dom"/>
    <property type="match status" value="1"/>
</dbReference>
<evidence type="ECO:0000313" key="5">
    <source>
        <dbReference type="Proteomes" id="UP000789595"/>
    </source>
</evidence>
<feature type="compositionally biased region" description="Low complexity" evidence="1">
    <location>
        <begin position="34"/>
        <end position="43"/>
    </location>
</feature>
<dbReference type="EMBL" id="CAKKNE010000003">
    <property type="protein sequence ID" value="CAH0372743.1"/>
    <property type="molecule type" value="Genomic_DNA"/>
</dbReference>
<feature type="transmembrane region" description="Helical" evidence="2">
    <location>
        <begin position="153"/>
        <end position="173"/>
    </location>
</feature>
<feature type="domain" description="VTT" evidence="3">
    <location>
        <begin position="168"/>
        <end position="286"/>
    </location>
</feature>
<dbReference type="AlphaFoldDB" id="A0A8J2SIJ9"/>
<evidence type="ECO:0000256" key="1">
    <source>
        <dbReference type="SAM" id="MobiDB-lite"/>
    </source>
</evidence>
<feature type="compositionally biased region" description="Basic and acidic residues" evidence="1">
    <location>
        <begin position="44"/>
        <end position="69"/>
    </location>
</feature>
<dbReference type="PANTHER" id="PTHR46826:SF1">
    <property type="entry name" value="TVP38_TMEM64 FAMILY MEMBRANE PROTEIN YDJX"/>
    <property type="match status" value="1"/>
</dbReference>
<keyword evidence="5" id="KW-1185">Reference proteome</keyword>
<protein>
    <recommendedName>
        <fullName evidence="3">VTT domain-containing protein</fullName>
    </recommendedName>
</protein>
<dbReference type="InterPro" id="IPR053240">
    <property type="entry name" value="VTT_domain"/>
</dbReference>
<dbReference type="Proteomes" id="UP000789595">
    <property type="component" value="Unassembled WGS sequence"/>
</dbReference>
<dbReference type="InterPro" id="IPR032816">
    <property type="entry name" value="VTT_dom"/>
</dbReference>
<dbReference type="PANTHER" id="PTHR46826">
    <property type="match status" value="1"/>
</dbReference>
<gene>
    <name evidence="4" type="ORF">PECAL_3P27700</name>
</gene>
<feature type="transmembrane region" description="Helical" evidence="2">
    <location>
        <begin position="179"/>
        <end position="205"/>
    </location>
</feature>
<evidence type="ECO:0000259" key="3">
    <source>
        <dbReference type="Pfam" id="PF09335"/>
    </source>
</evidence>
<organism evidence="4 5">
    <name type="scientific">Pelagomonas calceolata</name>
    <dbReference type="NCBI Taxonomy" id="35677"/>
    <lineage>
        <taxon>Eukaryota</taxon>
        <taxon>Sar</taxon>
        <taxon>Stramenopiles</taxon>
        <taxon>Ochrophyta</taxon>
        <taxon>Pelagophyceae</taxon>
        <taxon>Pelagomonadales</taxon>
        <taxon>Pelagomonadaceae</taxon>
        <taxon>Pelagomonas</taxon>
    </lineage>
</organism>
<evidence type="ECO:0000313" key="4">
    <source>
        <dbReference type="EMBL" id="CAH0372743.1"/>
    </source>
</evidence>
<dbReference type="OrthoDB" id="166803at2759"/>
<keyword evidence="2" id="KW-1133">Transmembrane helix</keyword>
<feature type="transmembrane region" description="Helical" evidence="2">
    <location>
        <begin position="263"/>
        <end position="283"/>
    </location>
</feature>
<keyword evidence="2" id="KW-0812">Transmembrane</keyword>
<feature type="region of interest" description="Disordered" evidence="1">
    <location>
        <begin position="28"/>
        <end position="69"/>
    </location>
</feature>
<accession>A0A8J2SIJ9</accession>
<sequence length="340" mass="35363">MRHATLLYAALAAKLRCDGFSPVVSRPPLPPPRAASGGAWRRAAVPDRRGSDGRRTVCPARRGDDDAGDARRGAAACEEAIARQDAEDRALTAPKMAFAFAALALVFLGAEAATSADGDETLRRLLRAAQDFDPRAAIDGVAAEVERLGPLGAAYFAAVYVVAEVLALPAVPLTASAGYLFGAVEGTAIVLFSATIAAGVSFLIGRSLLRSWVERVAGESAQFQAIDRAVASEGFKIILLLRLSPIFPFALSNYFYGLTAVEFGPYLAATLLGFAPGTFLYVYSGEVASVAAGAAGDDAAYPWYVYAGFLSVGAFVAAKVTEVATRALEESGGIVADGDD</sequence>
<name>A0A8J2SIJ9_9STRA</name>
<proteinExistence type="predicted"/>
<evidence type="ECO:0000256" key="2">
    <source>
        <dbReference type="SAM" id="Phobius"/>
    </source>
</evidence>